<evidence type="ECO:0000256" key="3">
    <source>
        <dbReference type="ARBA" id="ARBA00022723"/>
    </source>
</evidence>
<dbReference type="EMBL" id="CP006570">
    <property type="protein sequence ID" value="AHF79394.1"/>
    <property type="molecule type" value="Genomic_DNA"/>
</dbReference>
<protein>
    <submittedName>
        <fullName evidence="7">Metallo-beta-lactamase family protein</fullName>
    </submittedName>
</protein>
<dbReference type="PANTHER" id="PTHR42978">
    <property type="entry name" value="QUORUM-QUENCHING LACTONASE YTNP-RELATED-RELATED"/>
    <property type="match status" value="1"/>
</dbReference>
<evidence type="ECO:0000313" key="8">
    <source>
        <dbReference type="Proteomes" id="UP000019028"/>
    </source>
</evidence>
<geneLocation type="plasmid" evidence="7 8">
    <name>pHS1</name>
</geneLocation>
<evidence type="ECO:0000256" key="2">
    <source>
        <dbReference type="ARBA" id="ARBA00007749"/>
    </source>
</evidence>
<dbReference type="HOGENOM" id="CLU_030571_3_3_6"/>
<keyword evidence="4" id="KW-0378">Hydrolase</keyword>
<keyword evidence="3" id="KW-0479">Metal-binding</keyword>
<comment type="similarity">
    <text evidence="2">Belongs to the metallo-beta-lactamase superfamily.</text>
</comment>
<dbReference type="Proteomes" id="UP000019028">
    <property type="component" value="Plasmid pHS1"/>
</dbReference>
<comment type="cofactor">
    <cofactor evidence="1">
        <name>Zn(2+)</name>
        <dbReference type="ChEBI" id="CHEBI:29105"/>
    </cofactor>
</comment>
<dbReference type="GO" id="GO:0046872">
    <property type="term" value="F:metal ion binding"/>
    <property type="evidence" value="ECO:0007669"/>
    <property type="project" value="UniProtKB-KW"/>
</dbReference>
<dbReference type="AlphaFoldDB" id="W0I063"/>
<dbReference type="PANTHER" id="PTHR42978:SF7">
    <property type="entry name" value="METALLO-HYDROLASE RV2300C-RELATED"/>
    <property type="match status" value="1"/>
</dbReference>
<dbReference type="InterPro" id="IPR036866">
    <property type="entry name" value="RibonucZ/Hydroxyglut_hydro"/>
</dbReference>
<accession>W0I063</accession>
<keyword evidence="8" id="KW-1185">Reference proteome</keyword>
<evidence type="ECO:0000313" key="7">
    <source>
        <dbReference type="EMBL" id="AHF79394.1"/>
    </source>
</evidence>
<reference evidence="7 8" key="1">
    <citation type="journal article" date="2014" name="Genome Biol. Evol.">
        <title>Genome degeneration and adaptation in a nascent stage of symbiosis.</title>
        <authorList>
            <person name="Oakeson K.F."/>
            <person name="Gil R."/>
            <person name="Clayton A.L."/>
            <person name="Dunn D.M."/>
            <person name="von Niederhausern A.C."/>
            <person name="Hamil C."/>
            <person name="Aoyagi A."/>
            <person name="Duval B."/>
            <person name="Baca A."/>
            <person name="Silva F.J."/>
            <person name="Vallier A."/>
            <person name="Jackson D.G."/>
            <person name="Latorre A."/>
            <person name="Weiss R.B."/>
            <person name="Heddi A."/>
            <person name="Moya A."/>
            <person name="Dale C."/>
        </authorList>
    </citation>
    <scope>NUCLEOTIDE SEQUENCE [LARGE SCALE GENOMIC DNA]</scope>
    <source>
        <strain evidence="7 8">HS1</strain>
        <plasmid evidence="8">Plasmid pHS1</plasmid>
    </source>
</reference>
<name>W0I063_9GAMM</name>
<dbReference type="InterPro" id="IPR051013">
    <property type="entry name" value="MBL_superfamily_lactonases"/>
</dbReference>
<dbReference type="InterPro" id="IPR001279">
    <property type="entry name" value="Metallo-B-lactamas"/>
</dbReference>
<dbReference type="CDD" id="cd07729">
    <property type="entry name" value="AHL_lactonase_MBL-fold"/>
    <property type="match status" value="1"/>
</dbReference>
<dbReference type="PATRIC" id="fig|1239307.3.peg.4927"/>
<dbReference type="SMART" id="SM00849">
    <property type="entry name" value="Lactamase_B"/>
    <property type="match status" value="1"/>
</dbReference>
<dbReference type="Pfam" id="PF00753">
    <property type="entry name" value="Lactamase_B"/>
    <property type="match status" value="1"/>
</dbReference>
<proteinExistence type="inferred from homology"/>
<sequence length="274" mass="30622">MPNYQIYAIRYAHHHRLARENFIGGDIHDGPMPIDYFVWAIVGDERTVIVDTGFDAAMAEKRGRTLIHPIAAGLQQAGIDPASVADVIITHMHYDHAGNHTLFSNATFHLQDREMAFCTGRCMCHHEIRHPFAVEDVSAMVHHVFAGRVRFHDGDSELTPGITLHRVGGHSDGLQIVRVRTARGWVVLASDAAHFYANIEQERPYPVVFHVGDMMAGYQTVKRLADTADHIVPGHDPLILRRYPALSPETEGWIVRVDLPPQNVTDNALPQEAS</sequence>
<dbReference type="SUPFAM" id="SSF56281">
    <property type="entry name" value="Metallo-hydrolase/oxidoreductase"/>
    <property type="match status" value="1"/>
</dbReference>
<dbReference type="RefSeq" id="WP_025424531.1">
    <property type="nucleotide sequence ID" value="NZ_CP006570.1"/>
</dbReference>
<feature type="domain" description="Metallo-beta-lactamase" evidence="6">
    <location>
        <begin position="35"/>
        <end position="235"/>
    </location>
</feature>
<evidence type="ECO:0000256" key="4">
    <source>
        <dbReference type="ARBA" id="ARBA00022801"/>
    </source>
</evidence>
<evidence type="ECO:0000256" key="5">
    <source>
        <dbReference type="ARBA" id="ARBA00022833"/>
    </source>
</evidence>
<keyword evidence="5" id="KW-0862">Zinc</keyword>
<evidence type="ECO:0000256" key="1">
    <source>
        <dbReference type="ARBA" id="ARBA00001947"/>
    </source>
</evidence>
<dbReference type="OrthoDB" id="5443440at2"/>
<dbReference type="KEGG" id="sod:Sant_P0359"/>
<keyword evidence="7" id="KW-0614">Plasmid</keyword>
<dbReference type="Gene3D" id="3.60.15.10">
    <property type="entry name" value="Ribonuclease Z/Hydroxyacylglutathione hydrolase-like"/>
    <property type="match status" value="1"/>
</dbReference>
<gene>
    <name evidence="7" type="ORF">Sant_P0359</name>
</gene>
<organism evidence="7 8">
    <name type="scientific">Sodalis praecaptivus</name>
    <dbReference type="NCBI Taxonomy" id="1239307"/>
    <lineage>
        <taxon>Bacteria</taxon>
        <taxon>Pseudomonadati</taxon>
        <taxon>Pseudomonadota</taxon>
        <taxon>Gammaproteobacteria</taxon>
        <taxon>Enterobacterales</taxon>
        <taxon>Bruguierivoracaceae</taxon>
        <taxon>Sodalis</taxon>
    </lineage>
</organism>
<dbReference type="GO" id="GO:0016787">
    <property type="term" value="F:hydrolase activity"/>
    <property type="evidence" value="ECO:0007669"/>
    <property type="project" value="UniProtKB-KW"/>
</dbReference>
<evidence type="ECO:0000259" key="6">
    <source>
        <dbReference type="SMART" id="SM00849"/>
    </source>
</evidence>